<dbReference type="PANTHER" id="PTHR43860:SF2">
    <property type="entry name" value="BETAINE ALDEHYDE DEHYDROGENASE-RELATED"/>
    <property type="match status" value="1"/>
</dbReference>
<reference evidence="4 5" key="1">
    <citation type="submission" date="2023-12" db="EMBL/GenBank/DDBJ databases">
        <title>A high-quality genome assembly for Dillenia turbinata (Dilleniales).</title>
        <authorList>
            <person name="Chanderbali A."/>
        </authorList>
    </citation>
    <scope>NUCLEOTIDE SEQUENCE [LARGE SCALE GENOMIC DNA]</scope>
    <source>
        <strain evidence="4">LSX21</strain>
        <tissue evidence="4">Leaf</tissue>
    </source>
</reference>
<accession>A0AAN8Z7M0</accession>
<feature type="non-terminal residue" evidence="4">
    <location>
        <position position="1"/>
    </location>
</feature>
<dbReference type="InterPro" id="IPR016161">
    <property type="entry name" value="Ald_DH/histidinol_DH"/>
</dbReference>
<feature type="domain" description="Aldehyde dehydrogenase" evidence="3">
    <location>
        <begin position="3"/>
        <end position="164"/>
    </location>
</feature>
<organism evidence="4 5">
    <name type="scientific">Dillenia turbinata</name>
    <dbReference type="NCBI Taxonomy" id="194707"/>
    <lineage>
        <taxon>Eukaryota</taxon>
        <taxon>Viridiplantae</taxon>
        <taxon>Streptophyta</taxon>
        <taxon>Embryophyta</taxon>
        <taxon>Tracheophyta</taxon>
        <taxon>Spermatophyta</taxon>
        <taxon>Magnoliopsida</taxon>
        <taxon>eudicotyledons</taxon>
        <taxon>Gunneridae</taxon>
        <taxon>Pentapetalae</taxon>
        <taxon>Dilleniales</taxon>
        <taxon>Dilleniaceae</taxon>
        <taxon>Dillenia</taxon>
    </lineage>
</organism>
<keyword evidence="2" id="KW-0520">NAD</keyword>
<dbReference type="EMBL" id="JBAMMX010000016">
    <property type="protein sequence ID" value="KAK6925410.1"/>
    <property type="molecule type" value="Genomic_DNA"/>
</dbReference>
<keyword evidence="5" id="KW-1185">Reference proteome</keyword>
<dbReference type="GO" id="GO:0110095">
    <property type="term" value="P:cellular detoxification of aldehyde"/>
    <property type="evidence" value="ECO:0007669"/>
    <property type="project" value="UniProtKB-ARBA"/>
</dbReference>
<feature type="non-terminal residue" evidence="4">
    <location>
        <position position="224"/>
    </location>
</feature>
<comment type="similarity">
    <text evidence="1">Belongs to the aldehyde dehydrogenase family.</text>
</comment>
<evidence type="ECO:0000313" key="4">
    <source>
        <dbReference type="EMBL" id="KAK6925410.1"/>
    </source>
</evidence>
<name>A0AAN8Z7M0_9MAGN</name>
<proteinExistence type="inferred from homology"/>
<gene>
    <name evidence="4" type="ORF">RJ641_009736</name>
</gene>
<evidence type="ECO:0000313" key="5">
    <source>
        <dbReference type="Proteomes" id="UP001370490"/>
    </source>
</evidence>
<evidence type="ECO:0000256" key="2">
    <source>
        <dbReference type="ARBA" id="ARBA00023027"/>
    </source>
</evidence>
<comment type="caution">
    <text evidence="4">The sequence shown here is derived from an EMBL/GenBank/DDBJ whole genome shotgun (WGS) entry which is preliminary data.</text>
</comment>
<evidence type="ECO:0000259" key="3">
    <source>
        <dbReference type="Pfam" id="PF00171"/>
    </source>
</evidence>
<dbReference type="InterPro" id="IPR016163">
    <property type="entry name" value="Ald_DH_C"/>
</dbReference>
<sequence>ECIAKEFLNKFVKWSKNIKISDPLEDDCRFGPVVSGGQYEKILKFISTAKSEGATILCSGGRPLVYSVLIETKTNTTLKKGFYIESTIITDMTTTMQIWIEEVFGRVLCVKTFSTKDEANKLENDAQYGLRTVVISRDLDKCDRTTKVVQAEIMWINCSQPYSIKVLGEEINVAVLDKTVRRALLEEESNFYDPPHLWYSTAEVIHALELFLANEDELSGSNTF</sequence>
<dbReference type="InterPro" id="IPR015590">
    <property type="entry name" value="Aldehyde_DH_dom"/>
</dbReference>
<protein>
    <submittedName>
        <fullName evidence="4">Aldehyde dehydrogenase domain</fullName>
    </submittedName>
</protein>
<dbReference type="PANTHER" id="PTHR43860">
    <property type="entry name" value="BETAINE ALDEHYDE DEHYDROGENASE"/>
    <property type="match status" value="1"/>
</dbReference>
<dbReference type="Proteomes" id="UP001370490">
    <property type="component" value="Unassembled WGS sequence"/>
</dbReference>
<evidence type="ECO:0000256" key="1">
    <source>
        <dbReference type="ARBA" id="ARBA00009986"/>
    </source>
</evidence>
<dbReference type="Pfam" id="PF00171">
    <property type="entry name" value="Aldedh"/>
    <property type="match status" value="1"/>
</dbReference>
<dbReference type="Gene3D" id="3.40.309.10">
    <property type="entry name" value="Aldehyde Dehydrogenase, Chain A, domain 2"/>
    <property type="match status" value="1"/>
</dbReference>
<dbReference type="GO" id="GO:0019145">
    <property type="term" value="F:aminobutyraldehyde dehydrogenase (NAD+) activity"/>
    <property type="evidence" value="ECO:0007669"/>
    <property type="project" value="UniProtKB-ARBA"/>
</dbReference>
<dbReference type="SUPFAM" id="SSF53720">
    <property type="entry name" value="ALDH-like"/>
    <property type="match status" value="1"/>
</dbReference>
<dbReference type="AlphaFoldDB" id="A0AAN8Z7M0"/>